<name>A0A2A9ETS2_9MICO</name>
<accession>A0A2A9ETS2</accession>
<keyword evidence="2" id="KW-1185">Reference proteome</keyword>
<dbReference type="NCBIfam" id="TIGR00026">
    <property type="entry name" value="hi_GC_TIGR00026"/>
    <property type="match status" value="1"/>
</dbReference>
<sequence length="158" mass="18003">MMSRLLRTRWFVRAPIRFYRAGLGWLLGEDMLLLEHRGRTSGELRSAVLEVTGREGHDRYVVVSGLGPRSQWLRNVAADPRVLVSVGRRSHVPAVAVRLDPDGAAAHLERYAQEHPRRWRTFEPVMAPWARPLADADGEADWRRVVPVIELRLEPAAD</sequence>
<dbReference type="OrthoDB" id="3778270at2"/>
<protein>
    <submittedName>
        <fullName evidence="1">Deazaflavin-dependent oxidoreductase (Nitroreductase family)</fullName>
    </submittedName>
</protein>
<dbReference type="Proteomes" id="UP000224130">
    <property type="component" value="Unassembled WGS sequence"/>
</dbReference>
<comment type="caution">
    <text evidence="1">The sequence shown here is derived from an EMBL/GenBank/DDBJ whole genome shotgun (WGS) entry which is preliminary data.</text>
</comment>
<dbReference type="InterPro" id="IPR004378">
    <property type="entry name" value="F420H2_quin_Rdtase"/>
</dbReference>
<dbReference type="InterPro" id="IPR012349">
    <property type="entry name" value="Split_barrel_FMN-bd"/>
</dbReference>
<organism evidence="1 2">
    <name type="scientific">Isoptericola jiangsuensis</name>
    <dbReference type="NCBI Taxonomy" id="548579"/>
    <lineage>
        <taxon>Bacteria</taxon>
        <taxon>Bacillati</taxon>
        <taxon>Actinomycetota</taxon>
        <taxon>Actinomycetes</taxon>
        <taxon>Micrococcales</taxon>
        <taxon>Promicromonosporaceae</taxon>
        <taxon>Isoptericola</taxon>
    </lineage>
</organism>
<proteinExistence type="predicted"/>
<dbReference type="GO" id="GO:0016491">
    <property type="term" value="F:oxidoreductase activity"/>
    <property type="evidence" value="ECO:0007669"/>
    <property type="project" value="InterPro"/>
</dbReference>
<dbReference type="Pfam" id="PF04075">
    <property type="entry name" value="F420H2_quin_red"/>
    <property type="match status" value="1"/>
</dbReference>
<dbReference type="EMBL" id="PDJJ01000001">
    <property type="protein sequence ID" value="PFG41635.1"/>
    <property type="molecule type" value="Genomic_DNA"/>
</dbReference>
<dbReference type="Gene3D" id="2.30.110.10">
    <property type="entry name" value="Electron Transport, Fmn-binding Protein, Chain A"/>
    <property type="match status" value="1"/>
</dbReference>
<dbReference type="AlphaFoldDB" id="A0A2A9ETS2"/>
<dbReference type="SUPFAM" id="SSF50475">
    <property type="entry name" value="FMN-binding split barrel"/>
    <property type="match status" value="1"/>
</dbReference>
<evidence type="ECO:0000313" key="1">
    <source>
        <dbReference type="EMBL" id="PFG41635.1"/>
    </source>
</evidence>
<reference evidence="1 2" key="1">
    <citation type="submission" date="2017-10" db="EMBL/GenBank/DDBJ databases">
        <title>Sequencing the genomes of 1000 actinobacteria strains.</title>
        <authorList>
            <person name="Klenk H.-P."/>
        </authorList>
    </citation>
    <scope>NUCLEOTIDE SEQUENCE [LARGE SCALE GENOMIC DNA]</scope>
    <source>
        <strain evidence="1 2">DSM 21863</strain>
    </source>
</reference>
<gene>
    <name evidence="1" type="ORF">ATJ88_0277</name>
</gene>
<evidence type="ECO:0000313" key="2">
    <source>
        <dbReference type="Proteomes" id="UP000224130"/>
    </source>
</evidence>